<protein>
    <submittedName>
        <fullName evidence="1">Uncharacterized protein</fullName>
    </submittedName>
</protein>
<dbReference type="EMBL" id="JANURM010000046">
    <property type="protein sequence ID" value="MDL0090067.1"/>
    <property type="molecule type" value="Genomic_DNA"/>
</dbReference>
<evidence type="ECO:0000313" key="1">
    <source>
        <dbReference type="EMBL" id="MDL0090067.1"/>
    </source>
</evidence>
<proteinExistence type="predicted"/>
<reference evidence="1" key="2">
    <citation type="journal article" date="2023" name="Microorganisms">
        <title>Isolation and Genomic Characteristics of Cat-Borne Campylobacter felis sp. nov. and Sheep-Borne Campylobacter ovis sp. nov.</title>
        <authorList>
            <person name="Wang H."/>
            <person name="Li Y."/>
            <person name="Gu Y."/>
            <person name="Zhou G."/>
            <person name="Chen X."/>
            <person name="Zhang X."/>
            <person name="Shao Z."/>
            <person name="Zhang J."/>
            <person name="Zhang M."/>
        </authorList>
    </citation>
    <scope>NUCLEOTIDE SEQUENCE</scope>
    <source>
        <strain evidence="1">PS10</strain>
    </source>
</reference>
<comment type="caution">
    <text evidence="1">The sequence shown here is derived from an EMBL/GenBank/DDBJ whole genome shotgun (WGS) entry which is preliminary data.</text>
</comment>
<accession>A0ABT7HT18</accession>
<organism evidence="1 2">
    <name type="scientific">Campylobacter gastrosuis</name>
    <dbReference type="NCBI Taxonomy" id="2974576"/>
    <lineage>
        <taxon>Bacteria</taxon>
        <taxon>Pseudomonadati</taxon>
        <taxon>Campylobacterota</taxon>
        <taxon>Epsilonproteobacteria</taxon>
        <taxon>Campylobacterales</taxon>
        <taxon>Campylobacteraceae</taxon>
        <taxon>Campylobacter</taxon>
    </lineage>
</organism>
<evidence type="ECO:0000313" key="2">
    <source>
        <dbReference type="Proteomes" id="UP001173801"/>
    </source>
</evidence>
<gene>
    <name evidence="1" type="ORF">NYG85_11945</name>
</gene>
<name>A0ABT7HT18_9BACT</name>
<dbReference type="Proteomes" id="UP001173801">
    <property type="component" value="Unassembled WGS sequence"/>
</dbReference>
<reference evidence="1" key="1">
    <citation type="submission" date="2022-08" db="EMBL/GenBank/DDBJ databases">
        <authorList>
            <person name="Wang H."/>
        </authorList>
    </citation>
    <scope>NUCLEOTIDE SEQUENCE</scope>
    <source>
        <strain evidence="1">PS10</strain>
    </source>
</reference>
<sequence length="78" mass="8962">MGADFNKAAGLPSDFKIHKKTLDDIVDFNEISFYNKPTKNAKVFENLDVADTNKQWCRILTKSQMALRKKKRALTNKT</sequence>
<keyword evidence="2" id="KW-1185">Reference proteome</keyword>